<evidence type="ECO:0000259" key="3">
    <source>
        <dbReference type="Pfam" id="PF12295"/>
    </source>
</evidence>
<evidence type="ECO:0000256" key="1">
    <source>
        <dbReference type="SAM" id="MobiDB-lite"/>
    </source>
</evidence>
<gene>
    <name evidence="4" type="ORF">VNO80_01291</name>
</gene>
<organism evidence="4 5">
    <name type="scientific">Phaseolus coccineus</name>
    <name type="common">Scarlet runner bean</name>
    <name type="synonym">Phaseolus multiflorus</name>
    <dbReference type="NCBI Taxonomy" id="3886"/>
    <lineage>
        <taxon>Eukaryota</taxon>
        <taxon>Viridiplantae</taxon>
        <taxon>Streptophyta</taxon>
        <taxon>Embryophyta</taxon>
        <taxon>Tracheophyta</taxon>
        <taxon>Spermatophyta</taxon>
        <taxon>Magnoliopsida</taxon>
        <taxon>eudicotyledons</taxon>
        <taxon>Gunneridae</taxon>
        <taxon>Pentapetalae</taxon>
        <taxon>rosids</taxon>
        <taxon>fabids</taxon>
        <taxon>Fabales</taxon>
        <taxon>Fabaceae</taxon>
        <taxon>Papilionoideae</taxon>
        <taxon>50 kb inversion clade</taxon>
        <taxon>NPAAA clade</taxon>
        <taxon>indigoferoid/millettioid clade</taxon>
        <taxon>Phaseoleae</taxon>
        <taxon>Phaseolus</taxon>
    </lineage>
</organism>
<evidence type="ECO:0000259" key="2">
    <source>
        <dbReference type="Pfam" id="PF11935"/>
    </source>
</evidence>
<sequence length="1378" mass="150109">MVGKTMSMAATSREKLASLVNAAKLATDIPSKLESLRQLRHELPPEDPVLLTEFLPSLFLFHSDRFGPVRKFVTEMFGEIGLKNTEFLSDIVPMLIEVLDDDTPAVVRQALQCGIQLFRGTLEKIVVQGLYSSDLDGALESGWEWMLKFKDKVYSIAFQHECGGAKLLALKFVEAVIRLYTPVPSGSSEPTSRQGKPVEFNISWLRRGHPVLNIGDLKIEASQSLGLLLDQLRFSYVKSLSNSVIIVLIKSLSAIANERPAFYGRILPVLLSLEPSSSVINGFCVSAAHLALKNAFLTCSKCTHPSAAPWRDRLAGALKEIQSEGKADRVFHLISASNGSMEREKDDQPVIKEEEPAINSDDSVHSDLSRKRSGSQIEGDLAEDVHGKRVRTTIDALEEPKKELDEHTISNSQDETPSNVPTSSTGDADNGPVRQLVTTFGALIAQGEKAVGHLEILISSISADLLAEVVMANMQNLPPSYPNTEGNEQLQDISMIGSDDKAKYPPSFVAAVMSLSSTFPPIASLLDAQQSVSNEAEKSQGEEEISATAVNSGAVHSGMNLVSENVPSPTDFPTSDASIPGVENGCTTMPPDIHDVGNSESGIPGLDSFGCSDALSETFAPSLLASTEVGLEDGSQDQDTSLDLRSPLNLAPSISTDRSEELSPKAAVRDVNSLVSSTATSVVLPSRLVLPKMIAPVVELEDEQKDHLQKSCFMRIIDAYKQIAAAGGSKVCFSILAYLGVEFPLELDPWKLLQQHILIDYTSHEGHELTLRVLYRLFGEAEEEPDFFSSTTAASVYEKFLLTVAEALRDSFPPSDKSLSKLLGESPYLPKSVLKILENMCSPGNGDRGEKELHSLNADRVTQGLSAVWSLILLRPPIRDTCLQIALQSAVHHLEEVRMKAIRLVANKLYPLSSISQQIEAFAKEMLFSVTSDDVFELTDAEGSIADSQKGPDVEKVSNEQSSLSGSTKDVSDNRQSCTSESVSPDSVSEAQRCMSLYFALCTKKHSLFRQVFVVYRSTSKAVKQAVHRQIPILVRTMGSSLDLLETISDPPNGSENLLMQVLHTLTDGTIPSKDLISTVKRLHDSKLKDAEVLIPVLPFLSNDEVIPIFPHIVNLPLEKFQTALGRILQGSSQSGPVLSPAEVLIAIHGIDPERDGIPLKKVTDACNACFEQRQTFTQEVIARVLNQLVEQIPPPLLFMRTVLQAIGAFPTLVDFIMGILSRLVTKQIWKYPKLWVGFLKCVQLTKPQSFGILLQLPPALLENALNRISALKAPLMAHASQPDIQSKLPRAMLVVLGIASDSQVSSQAQTTQTQTSQTQTTQTQTSQTQTSQTQTIQTQTSQTQTSQTQTSQTHTGETCNSDKDTVTEKSKESSAAS</sequence>
<feature type="compositionally biased region" description="Polar residues" evidence="1">
    <location>
        <begin position="959"/>
        <end position="985"/>
    </location>
</feature>
<dbReference type="Proteomes" id="UP001374584">
    <property type="component" value="Unassembled WGS sequence"/>
</dbReference>
<evidence type="ECO:0008006" key="6">
    <source>
        <dbReference type="Google" id="ProtNLM"/>
    </source>
</evidence>
<proteinExistence type="predicted"/>
<name>A0AAN9WWC7_PHACN</name>
<dbReference type="Gene3D" id="1.25.10.10">
    <property type="entry name" value="Leucine-rich Repeat Variant"/>
    <property type="match status" value="1"/>
</dbReference>
<feature type="compositionally biased region" description="Polar residues" evidence="1">
    <location>
        <begin position="560"/>
        <end position="577"/>
    </location>
</feature>
<protein>
    <recommendedName>
        <fullName evidence="6">Symplekin</fullName>
    </recommendedName>
</protein>
<feature type="region of interest" description="Disordered" evidence="1">
    <location>
        <begin position="559"/>
        <end position="578"/>
    </location>
</feature>
<dbReference type="EMBL" id="JAYMYR010000001">
    <property type="protein sequence ID" value="KAK7382440.1"/>
    <property type="molecule type" value="Genomic_DNA"/>
</dbReference>
<feature type="region of interest" description="Disordered" evidence="1">
    <location>
        <begin position="632"/>
        <end position="662"/>
    </location>
</feature>
<evidence type="ECO:0000313" key="4">
    <source>
        <dbReference type="EMBL" id="KAK7382440.1"/>
    </source>
</evidence>
<feature type="region of interest" description="Disordered" evidence="1">
    <location>
        <begin position="945"/>
        <end position="985"/>
    </location>
</feature>
<dbReference type="InterPro" id="IPR022075">
    <property type="entry name" value="Symplekin_C"/>
</dbReference>
<dbReference type="InterPro" id="IPR016024">
    <property type="entry name" value="ARM-type_fold"/>
</dbReference>
<feature type="region of interest" description="Disordered" evidence="1">
    <location>
        <begin position="335"/>
        <end position="433"/>
    </location>
</feature>
<dbReference type="PANTHER" id="PTHR47184">
    <property type="entry name" value="PHOSPHATIDYLINOSITOL 3-AND 4-KINASE FAMILY PROTEIN-RELATED"/>
    <property type="match status" value="1"/>
</dbReference>
<comment type="caution">
    <text evidence="4">The sequence shown here is derived from an EMBL/GenBank/DDBJ whole genome shotgun (WGS) entry which is preliminary data.</text>
</comment>
<dbReference type="InterPro" id="IPR011989">
    <property type="entry name" value="ARM-like"/>
</dbReference>
<feature type="region of interest" description="Disordered" evidence="1">
    <location>
        <begin position="1310"/>
        <end position="1378"/>
    </location>
</feature>
<feature type="compositionally biased region" description="Basic and acidic residues" evidence="1">
    <location>
        <begin position="398"/>
        <end position="408"/>
    </location>
</feature>
<keyword evidence="5" id="KW-1185">Reference proteome</keyword>
<feature type="compositionally biased region" description="Basic and acidic residues" evidence="1">
    <location>
        <begin position="341"/>
        <end position="355"/>
    </location>
</feature>
<feature type="compositionally biased region" description="Basic and acidic residues" evidence="1">
    <location>
        <begin position="1361"/>
        <end position="1378"/>
    </location>
</feature>
<dbReference type="InterPro" id="IPR032460">
    <property type="entry name" value="Symplekin/Pta1_N"/>
</dbReference>
<feature type="compositionally biased region" description="Polar residues" evidence="1">
    <location>
        <begin position="409"/>
        <end position="427"/>
    </location>
</feature>
<reference evidence="4 5" key="1">
    <citation type="submission" date="2024-01" db="EMBL/GenBank/DDBJ databases">
        <title>The genomes of 5 underutilized Papilionoideae crops provide insights into root nodulation and disease resistanc.</title>
        <authorList>
            <person name="Jiang F."/>
        </authorList>
    </citation>
    <scope>NUCLEOTIDE SEQUENCE [LARGE SCALE GENOMIC DNA]</scope>
    <source>
        <strain evidence="4">JINMINGXINNONG_FW02</strain>
        <tissue evidence="4">Leaves</tissue>
    </source>
</reference>
<accession>A0AAN9WWC7</accession>
<feature type="compositionally biased region" description="Low complexity" evidence="1">
    <location>
        <begin position="1310"/>
        <end position="1354"/>
    </location>
</feature>
<evidence type="ECO:0000313" key="5">
    <source>
        <dbReference type="Proteomes" id="UP001374584"/>
    </source>
</evidence>
<feature type="domain" description="Symplekin C-terminal" evidence="3">
    <location>
        <begin position="1090"/>
        <end position="1268"/>
    </location>
</feature>
<dbReference type="Pfam" id="PF11935">
    <property type="entry name" value="SYMPK_PTA1_N"/>
    <property type="match status" value="1"/>
</dbReference>
<feature type="domain" description="Symplekin/Pta1 N-terminal" evidence="2">
    <location>
        <begin position="104"/>
        <end position="324"/>
    </location>
</feature>
<dbReference type="SUPFAM" id="SSF48371">
    <property type="entry name" value="ARM repeat"/>
    <property type="match status" value="1"/>
</dbReference>
<dbReference type="PANTHER" id="PTHR47184:SF2">
    <property type="entry name" value="SYMPLEKIN"/>
    <property type="match status" value="1"/>
</dbReference>
<dbReference type="Pfam" id="PF12295">
    <property type="entry name" value="Symplekin_C"/>
    <property type="match status" value="1"/>
</dbReference>